<evidence type="ECO:0000256" key="1">
    <source>
        <dbReference type="ARBA" id="ARBA00007689"/>
    </source>
</evidence>
<protein>
    <submittedName>
        <fullName evidence="3">YciI family protein</fullName>
    </submittedName>
</protein>
<dbReference type="InterPro" id="IPR051807">
    <property type="entry name" value="Sec-metab_biosynth-assoc"/>
</dbReference>
<comment type="caution">
    <text evidence="3">The sequence shown here is derived from an EMBL/GenBank/DDBJ whole genome shotgun (WGS) entry which is preliminary data.</text>
</comment>
<dbReference type="Gene3D" id="3.30.70.1060">
    <property type="entry name" value="Dimeric alpha+beta barrel"/>
    <property type="match status" value="1"/>
</dbReference>
<dbReference type="SUPFAM" id="SSF54909">
    <property type="entry name" value="Dimeric alpha+beta barrel"/>
    <property type="match status" value="1"/>
</dbReference>
<dbReference type="Pfam" id="PF03795">
    <property type="entry name" value="YCII"/>
    <property type="match status" value="1"/>
</dbReference>
<evidence type="ECO:0000313" key="3">
    <source>
        <dbReference type="EMBL" id="MBZ0158768.1"/>
    </source>
</evidence>
<reference evidence="3 4" key="1">
    <citation type="journal article" date="2021" name="bioRxiv">
        <title>Unraveling nitrogen, sulfur and carbon metabolic pathways and microbial community transcriptional responses to substrate deprivation and toxicity stresses in a bioreactor mimicking anoxic brackish coastal sediment conditions.</title>
        <authorList>
            <person name="Martins P.D."/>
            <person name="Echeveste M.J."/>
            <person name="Arshad A."/>
            <person name="Kurth J."/>
            <person name="Ouboter H."/>
            <person name="Jetten M.S.M."/>
            <person name="Welte C.U."/>
        </authorList>
    </citation>
    <scope>NUCLEOTIDE SEQUENCE [LARGE SCALE GENOMIC DNA]</scope>
    <source>
        <strain evidence="3">MAG_38</strain>
    </source>
</reference>
<evidence type="ECO:0000313" key="4">
    <source>
        <dbReference type="Proteomes" id="UP001197609"/>
    </source>
</evidence>
<dbReference type="InterPro" id="IPR005545">
    <property type="entry name" value="YCII"/>
</dbReference>
<dbReference type="PANTHER" id="PTHR33606">
    <property type="entry name" value="PROTEIN YCII"/>
    <property type="match status" value="1"/>
</dbReference>
<dbReference type="InterPro" id="IPR011008">
    <property type="entry name" value="Dimeric_a/b-barrel"/>
</dbReference>
<dbReference type="AlphaFoldDB" id="A0AAJ1AGV0"/>
<evidence type="ECO:0000259" key="2">
    <source>
        <dbReference type="Pfam" id="PF03795"/>
    </source>
</evidence>
<dbReference type="EMBL" id="JAIOIU010000018">
    <property type="protein sequence ID" value="MBZ0158768.1"/>
    <property type="molecule type" value="Genomic_DNA"/>
</dbReference>
<gene>
    <name evidence="3" type="ORF">K8G79_01235</name>
</gene>
<name>A0AAJ1AGV0_9BACT</name>
<accession>A0AAJ1AGV0</accession>
<dbReference type="PANTHER" id="PTHR33606:SF3">
    <property type="entry name" value="PROTEIN YCII"/>
    <property type="match status" value="1"/>
</dbReference>
<comment type="similarity">
    <text evidence="1">Belongs to the YciI family.</text>
</comment>
<dbReference type="Proteomes" id="UP001197609">
    <property type="component" value="Unassembled WGS sequence"/>
</dbReference>
<feature type="domain" description="YCII-related" evidence="2">
    <location>
        <begin position="1"/>
        <end position="86"/>
    </location>
</feature>
<proteinExistence type="inferred from homology"/>
<organism evidence="3 4">
    <name type="scientific">Candidatus Methylomirabilis tolerans</name>
    <dbReference type="NCBI Taxonomy" id="3123416"/>
    <lineage>
        <taxon>Bacteria</taxon>
        <taxon>Candidatus Methylomirabilota</taxon>
        <taxon>Candidatus Methylomirabilia</taxon>
        <taxon>Candidatus Methylomirabilales</taxon>
        <taxon>Candidatus Methylomirabilaceae</taxon>
        <taxon>Candidatus Methylomirabilis</taxon>
    </lineage>
</organism>
<dbReference type="NCBIfam" id="NF009508">
    <property type="entry name" value="PRK12866.1"/>
    <property type="match status" value="1"/>
</dbReference>
<sequence length="102" mass="11166">MHYLLFYDVAPDYLERRQPFRKAHLELAHQAVARGELVLGGALANPADGVVLLFRGSSPAVAEAFAAADPYVAHGVVTRWRIREWTTVVGADAASPIRPEDL</sequence>